<proteinExistence type="predicted"/>
<evidence type="ECO:0000313" key="5">
    <source>
        <dbReference type="Proteomes" id="UP001610335"/>
    </source>
</evidence>
<dbReference type="InterPro" id="IPR050300">
    <property type="entry name" value="GDXG_lipolytic_enzyme"/>
</dbReference>
<dbReference type="Gene3D" id="3.40.50.1820">
    <property type="entry name" value="alpha/beta hydrolase"/>
    <property type="match status" value="1"/>
</dbReference>
<dbReference type="InterPro" id="IPR013094">
    <property type="entry name" value="AB_hydrolase_3"/>
</dbReference>
<comment type="caution">
    <text evidence="4">The sequence shown here is derived from an EMBL/GenBank/DDBJ whole genome shotgun (WGS) entry which is preliminary data.</text>
</comment>
<evidence type="ECO:0000259" key="3">
    <source>
        <dbReference type="Pfam" id="PF07859"/>
    </source>
</evidence>
<dbReference type="PANTHER" id="PTHR48081:SF8">
    <property type="entry name" value="ALPHA_BETA HYDROLASE FOLD-3 DOMAIN-CONTAINING PROTEIN-RELATED"/>
    <property type="match status" value="1"/>
</dbReference>
<feature type="region of interest" description="Disordered" evidence="2">
    <location>
        <begin position="34"/>
        <end position="60"/>
    </location>
</feature>
<dbReference type="EMBL" id="JBFXLS010000019">
    <property type="protein sequence ID" value="KAL2828676.1"/>
    <property type="molecule type" value="Genomic_DNA"/>
</dbReference>
<dbReference type="SUPFAM" id="SSF53474">
    <property type="entry name" value="alpha/beta-Hydrolases"/>
    <property type="match status" value="1"/>
</dbReference>
<organism evidence="4 5">
    <name type="scientific">Aspergillus cavernicola</name>
    <dbReference type="NCBI Taxonomy" id="176166"/>
    <lineage>
        <taxon>Eukaryota</taxon>
        <taxon>Fungi</taxon>
        <taxon>Dikarya</taxon>
        <taxon>Ascomycota</taxon>
        <taxon>Pezizomycotina</taxon>
        <taxon>Eurotiomycetes</taxon>
        <taxon>Eurotiomycetidae</taxon>
        <taxon>Eurotiales</taxon>
        <taxon>Aspergillaceae</taxon>
        <taxon>Aspergillus</taxon>
        <taxon>Aspergillus subgen. Nidulantes</taxon>
    </lineage>
</organism>
<feature type="domain" description="Alpha/beta hydrolase fold-3" evidence="3">
    <location>
        <begin position="97"/>
        <end position="316"/>
    </location>
</feature>
<evidence type="ECO:0000313" key="4">
    <source>
        <dbReference type="EMBL" id="KAL2828676.1"/>
    </source>
</evidence>
<dbReference type="Pfam" id="PF07859">
    <property type="entry name" value="Abhydrolase_3"/>
    <property type="match status" value="1"/>
</dbReference>
<dbReference type="Proteomes" id="UP001610335">
    <property type="component" value="Unassembled WGS sequence"/>
</dbReference>
<name>A0ABR4ILL1_9EURO</name>
<keyword evidence="1 4" id="KW-0378">Hydrolase</keyword>
<sequence>MPPIHQPLHPSILPLLNPQYIKFHETHLQYIPPDDQTPWTSSIRTAPKPFPPTESPLTKTASTQDLTLDNFSIRVFTPELDPTNNNPAPDPGWPVFLWFHGGGWAIGGLADGNDLCTLICHTARCVVVTVGYRLAPEHPYPAAIEDAIAALQYIHSPEGSQSLSIDPARIAIGGTSAGGNIAAVLAMKASQLNPPIKIRFQLLVLPVIDNMASVEGVWKENRFAPWLTPARMEWYRGMYLPRERDRVEWDASPNFAPEGLLARSPRTWIAVAGVDLLAAEGKEYARLLRRAWEGEGKRDREGGVGVRVKAYEGATHSLLSMSGVLDQGTELLRDCAGEVAEGFSLL</sequence>
<dbReference type="InterPro" id="IPR029058">
    <property type="entry name" value="AB_hydrolase_fold"/>
</dbReference>
<gene>
    <name evidence="4" type="ORF">BDW59DRAFT_159474</name>
</gene>
<keyword evidence="5" id="KW-1185">Reference proteome</keyword>
<accession>A0ABR4ILL1</accession>
<evidence type="ECO:0000256" key="1">
    <source>
        <dbReference type="ARBA" id="ARBA00022801"/>
    </source>
</evidence>
<evidence type="ECO:0000256" key="2">
    <source>
        <dbReference type="SAM" id="MobiDB-lite"/>
    </source>
</evidence>
<protein>
    <submittedName>
        <fullName evidence="4">AB hydrolase superfamily protein</fullName>
    </submittedName>
</protein>
<dbReference type="PANTHER" id="PTHR48081">
    <property type="entry name" value="AB HYDROLASE SUPERFAMILY PROTEIN C4A8.06C"/>
    <property type="match status" value="1"/>
</dbReference>
<dbReference type="GO" id="GO:0016787">
    <property type="term" value="F:hydrolase activity"/>
    <property type="evidence" value="ECO:0007669"/>
    <property type="project" value="UniProtKB-KW"/>
</dbReference>
<reference evidence="4 5" key="1">
    <citation type="submission" date="2024-07" db="EMBL/GenBank/DDBJ databases">
        <title>Section-level genome sequencing and comparative genomics of Aspergillus sections Usti and Cavernicolus.</title>
        <authorList>
            <consortium name="Lawrence Berkeley National Laboratory"/>
            <person name="Nybo J.L."/>
            <person name="Vesth T.C."/>
            <person name="Theobald S."/>
            <person name="Frisvad J.C."/>
            <person name="Larsen T.O."/>
            <person name="Kjaerboelling I."/>
            <person name="Rothschild-Mancinelli K."/>
            <person name="Lyhne E.K."/>
            <person name="Kogle M.E."/>
            <person name="Barry K."/>
            <person name="Clum A."/>
            <person name="Na H."/>
            <person name="Ledsgaard L."/>
            <person name="Lin J."/>
            <person name="Lipzen A."/>
            <person name="Kuo A."/>
            <person name="Riley R."/>
            <person name="Mondo S."/>
            <person name="LaButti K."/>
            <person name="Haridas S."/>
            <person name="Pangalinan J."/>
            <person name="Salamov A.A."/>
            <person name="Simmons B.A."/>
            <person name="Magnuson J.K."/>
            <person name="Chen J."/>
            <person name="Drula E."/>
            <person name="Henrissat B."/>
            <person name="Wiebenga A."/>
            <person name="Lubbers R.J."/>
            <person name="Gomes A.C."/>
            <person name="Makela M.R."/>
            <person name="Stajich J."/>
            <person name="Grigoriev I.V."/>
            <person name="Mortensen U.H."/>
            <person name="De vries R.P."/>
            <person name="Baker S.E."/>
            <person name="Andersen M.R."/>
        </authorList>
    </citation>
    <scope>NUCLEOTIDE SEQUENCE [LARGE SCALE GENOMIC DNA]</scope>
    <source>
        <strain evidence="4 5">CBS 600.67</strain>
    </source>
</reference>